<dbReference type="EMBL" id="JABBFW010000014">
    <property type="protein sequence ID" value="NML17000.1"/>
    <property type="molecule type" value="Genomic_DNA"/>
</dbReference>
<reference evidence="3 4" key="1">
    <citation type="submission" date="2020-04" db="EMBL/GenBank/DDBJ databases">
        <title>Azohydromonas sp. isolated from soil.</title>
        <authorList>
            <person name="Dahal R.H."/>
        </authorList>
    </citation>
    <scope>NUCLEOTIDE SEQUENCE [LARGE SCALE GENOMIC DNA]</scope>
    <source>
        <strain evidence="3 4">G-1-1-14</strain>
    </source>
</reference>
<comment type="caution">
    <text evidence="3">The sequence shown here is derived from an EMBL/GenBank/DDBJ whole genome shotgun (WGS) entry which is preliminary data.</text>
</comment>
<gene>
    <name evidence="3" type="ORF">HHL10_18625</name>
</gene>
<feature type="region of interest" description="Disordered" evidence="1">
    <location>
        <begin position="100"/>
        <end position="119"/>
    </location>
</feature>
<dbReference type="Proteomes" id="UP000574067">
    <property type="component" value="Unassembled WGS sequence"/>
</dbReference>
<keyword evidence="4" id="KW-1185">Reference proteome</keyword>
<sequence>MVVLNGQKVLQAEEGATWTNERVEKAGLLRPGLYELFTAQQSDRSRSTAGALLIVDSGMLYQATNTGLVAHNCSDFDALPAVGAHGTVIYDADCRASFDVQTPAPAPASRSRRPTRTTR</sequence>
<feature type="compositionally biased region" description="Basic residues" evidence="1">
    <location>
        <begin position="110"/>
        <end position="119"/>
    </location>
</feature>
<proteinExistence type="predicted"/>
<evidence type="ECO:0000313" key="3">
    <source>
        <dbReference type="EMBL" id="NML17000.1"/>
    </source>
</evidence>
<dbReference type="RefSeq" id="WP_205833113.1">
    <property type="nucleotide sequence ID" value="NZ_JABBFW010000014.1"/>
</dbReference>
<evidence type="ECO:0000313" key="4">
    <source>
        <dbReference type="Proteomes" id="UP000574067"/>
    </source>
</evidence>
<organism evidence="3 4">
    <name type="scientific">Azohydromonas caseinilytica</name>
    <dbReference type="NCBI Taxonomy" id="2728836"/>
    <lineage>
        <taxon>Bacteria</taxon>
        <taxon>Pseudomonadati</taxon>
        <taxon>Pseudomonadota</taxon>
        <taxon>Betaproteobacteria</taxon>
        <taxon>Burkholderiales</taxon>
        <taxon>Sphaerotilaceae</taxon>
        <taxon>Azohydromonas</taxon>
    </lineage>
</organism>
<accession>A0A848FFS5</accession>
<evidence type="ECO:0000256" key="1">
    <source>
        <dbReference type="SAM" id="MobiDB-lite"/>
    </source>
</evidence>
<feature type="domain" description="KfrB" evidence="2">
    <location>
        <begin position="48"/>
        <end position="98"/>
    </location>
</feature>
<dbReference type="AlphaFoldDB" id="A0A848FFS5"/>
<dbReference type="InterPro" id="IPR040782">
    <property type="entry name" value="KfrB"/>
</dbReference>
<name>A0A848FFS5_9BURK</name>
<protein>
    <submittedName>
        <fullName evidence="3">Conjugal transfer protein TraO</fullName>
    </submittedName>
</protein>
<evidence type="ECO:0000259" key="2">
    <source>
        <dbReference type="Pfam" id="PF18790"/>
    </source>
</evidence>
<dbReference type="Pfam" id="PF18790">
    <property type="entry name" value="KfrB"/>
    <property type="match status" value="1"/>
</dbReference>